<keyword evidence="11" id="KW-0808">Transferase</keyword>
<dbReference type="PANTHER" id="PTHR12692:SF0">
    <property type="entry name" value="GH11935P"/>
    <property type="match status" value="1"/>
</dbReference>
<comment type="function">
    <text evidence="1">Subunit of the oligosaccharyl transferase (OST) complex that catalyzes the initial transfer of a defined glycan (Glc(3)Man(9)GlcNAc(2) in eukaryotes) from the lipid carrier dolichol-pyrophosphate to an asparagine residue within an Asn-X-Ser/Thr consensus motif in nascent polypeptide chains, the first step in protein N-glycosylation. N-glycosylation occurs cotranslationally and the complex associates with the Sec61 complex at the channel-forming translocon complex that mediates protein translocation across the endoplasmic reticulum (ER). All subunits are required for a maximal enzyme activity.</text>
</comment>
<proteinExistence type="inferred from homology"/>
<dbReference type="GO" id="GO:0016740">
    <property type="term" value="F:transferase activity"/>
    <property type="evidence" value="ECO:0007669"/>
    <property type="project" value="UniProtKB-KW"/>
</dbReference>
<sequence length="333" mass="37180">MAFPFVLFFFIFLSPILAARDDLTSELISLRSQSPSGVIRLTDDIVNRFITSSPTPRPYSFVVFFDATKLHDKTELRLPQLRSEFGLLSSSFSTNNPDSSKIFFCEIEFAQSQRSFSIFGVNSLPHVRFVGPSGGASPSSSDAMDPSAFSRLADSMAEYVETKSGISIGMIHRPPPISPKQIFALLLIAVIAAPFAIRKILKGETMLHDWRLWMAGSVFIYFFSVAGTMHNIIRNMPMFMTDRNDPNKLVFFYQGSGMQLGAEGFAVGFLYTIVGLAIAVVTHSLVYVRSVGVQRALMFAAMVVSVWAVRKVIYLDNWKTGYGIHAYWPSSWR</sequence>
<evidence type="ECO:0000256" key="4">
    <source>
        <dbReference type="ARBA" id="ARBA00022692"/>
    </source>
</evidence>
<keyword evidence="7 9" id="KW-1133">Transmembrane helix</keyword>
<evidence type="ECO:0000256" key="1">
    <source>
        <dbReference type="ARBA" id="ARBA00002791"/>
    </source>
</evidence>
<feature type="chain" id="PRO_5005527953" evidence="10">
    <location>
        <begin position="19"/>
        <end position="333"/>
    </location>
</feature>
<dbReference type="InterPro" id="IPR021149">
    <property type="entry name" value="OligosaccharylTrfase_OST3/OST6"/>
</dbReference>
<evidence type="ECO:0000256" key="3">
    <source>
        <dbReference type="ARBA" id="ARBA00009561"/>
    </source>
</evidence>
<dbReference type="STRING" id="29655.A0A0K9PT99"/>
<feature type="transmembrane region" description="Helical" evidence="9">
    <location>
        <begin position="182"/>
        <end position="201"/>
    </location>
</feature>
<dbReference type="EMBL" id="LFYR01000640">
    <property type="protein sequence ID" value="KMZ72273.1"/>
    <property type="molecule type" value="Genomic_DNA"/>
</dbReference>
<evidence type="ECO:0000256" key="7">
    <source>
        <dbReference type="ARBA" id="ARBA00022989"/>
    </source>
</evidence>
<dbReference type="OrthoDB" id="67566at2759"/>
<evidence type="ECO:0000256" key="10">
    <source>
        <dbReference type="SAM" id="SignalP"/>
    </source>
</evidence>
<reference evidence="12" key="1">
    <citation type="journal article" date="2016" name="Nature">
        <title>The genome of the seagrass Zostera marina reveals angiosperm adaptation to the sea.</title>
        <authorList>
            <person name="Olsen J.L."/>
            <person name="Rouze P."/>
            <person name="Verhelst B."/>
            <person name="Lin Y.-C."/>
            <person name="Bayer T."/>
            <person name="Collen J."/>
            <person name="Dattolo E."/>
            <person name="De Paoli E."/>
            <person name="Dittami S."/>
            <person name="Maumus F."/>
            <person name="Michel G."/>
            <person name="Kersting A."/>
            <person name="Lauritano C."/>
            <person name="Lohaus R."/>
            <person name="Toepel M."/>
            <person name="Tonon T."/>
            <person name="Vanneste K."/>
            <person name="Amirebrahimi M."/>
            <person name="Brakel J."/>
            <person name="Bostroem C."/>
            <person name="Chovatia M."/>
            <person name="Grimwood J."/>
            <person name="Jenkins J.W."/>
            <person name="Jueterbock A."/>
            <person name="Mraz A."/>
            <person name="Stam W.T."/>
            <person name="Tice H."/>
            <person name="Bornberg-Bauer E."/>
            <person name="Green P.J."/>
            <person name="Pearson G.A."/>
            <person name="Procaccini G."/>
            <person name="Duarte C.M."/>
            <person name="Schmutz J."/>
            <person name="Reusch T.B.H."/>
            <person name="Van de Peer Y."/>
        </authorList>
    </citation>
    <scope>NUCLEOTIDE SEQUENCE [LARGE SCALE GENOMIC DNA]</scope>
    <source>
        <strain evidence="12">cv. Finnish</strain>
    </source>
</reference>
<evidence type="ECO:0000256" key="6">
    <source>
        <dbReference type="ARBA" id="ARBA00022824"/>
    </source>
</evidence>
<keyword evidence="4 9" id="KW-0812">Transmembrane</keyword>
<feature type="transmembrane region" description="Helical" evidence="9">
    <location>
        <begin position="265"/>
        <end position="288"/>
    </location>
</feature>
<comment type="caution">
    <text evidence="11">The sequence shown here is derived from an EMBL/GenBank/DDBJ whole genome shotgun (WGS) entry which is preliminary data.</text>
</comment>
<protein>
    <submittedName>
        <fullName evidence="11">Putative dolichyl-diphosphooligosaccharide--protein glycosyltransferasesubunit 3B</fullName>
    </submittedName>
</protein>
<evidence type="ECO:0000313" key="11">
    <source>
        <dbReference type="EMBL" id="KMZ72273.1"/>
    </source>
</evidence>
<keyword evidence="8 9" id="KW-0472">Membrane</keyword>
<comment type="subcellular location">
    <subcellularLocation>
        <location evidence="2">Endoplasmic reticulum membrane</location>
        <topology evidence="2">Multi-pass membrane protein</topology>
    </subcellularLocation>
</comment>
<dbReference type="AlphaFoldDB" id="A0A0K9PT99"/>
<keyword evidence="6" id="KW-0256">Endoplasmic reticulum</keyword>
<feature type="signal peptide" evidence="10">
    <location>
        <begin position="1"/>
        <end position="18"/>
    </location>
</feature>
<name>A0A0K9PT99_ZOSMR</name>
<evidence type="ECO:0000313" key="12">
    <source>
        <dbReference type="Proteomes" id="UP000036987"/>
    </source>
</evidence>
<evidence type="ECO:0000256" key="9">
    <source>
        <dbReference type="SAM" id="Phobius"/>
    </source>
</evidence>
<dbReference type="OMA" id="VLFGMYS"/>
<evidence type="ECO:0000256" key="8">
    <source>
        <dbReference type="ARBA" id="ARBA00023136"/>
    </source>
</evidence>
<evidence type="ECO:0000256" key="5">
    <source>
        <dbReference type="ARBA" id="ARBA00022729"/>
    </source>
</evidence>
<dbReference type="Proteomes" id="UP000036987">
    <property type="component" value="Unassembled WGS sequence"/>
</dbReference>
<gene>
    <name evidence="11" type="ORF">ZOSMA_168G00090</name>
</gene>
<feature type="transmembrane region" description="Helical" evidence="9">
    <location>
        <begin position="213"/>
        <end position="233"/>
    </location>
</feature>
<dbReference type="PANTHER" id="PTHR12692">
    <property type="entry name" value="DOLICHYL-DIPHOSPHOOLIGOSACCHARIDE--PROTEIN GLYCOSYLTRANSFERASE-RELATED"/>
    <property type="match status" value="1"/>
</dbReference>
<dbReference type="Pfam" id="PF04756">
    <property type="entry name" value="OST3_OST6"/>
    <property type="match status" value="1"/>
</dbReference>
<keyword evidence="12" id="KW-1185">Reference proteome</keyword>
<dbReference type="GO" id="GO:0008250">
    <property type="term" value="C:oligosaccharyltransferase complex"/>
    <property type="evidence" value="ECO:0000318"/>
    <property type="project" value="GO_Central"/>
</dbReference>
<comment type="similarity">
    <text evidence="3">Belongs to the OST3/OST6 family.</text>
</comment>
<dbReference type="GO" id="GO:0018279">
    <property type="term" value="P:protein N-linked glycosylation via asparagine"/>
    <property type="evidence" value="ECO:0000318"/>
    <property type="project" value="GO_Central"/>
</dbReference>
<dbReference type="Gene3D" id="3.40.30.10">
    <property type="entry name" value="Glutaredoxin"/>
    <property type="match status" value="1"/>
</dbReference>
<accession>A0A0K9PT99</accession>
<evidence type="ECO:0000256" key="2">
    <source>
        <dbReference type="ARBA" id="ARBA00004477"/>
    </source>
</evidence>
<keyword evidence="5 10" id="KW-0732">Signal</keyword>
<organism evidence="11 12">
    <name type="scientific">Zostera marina</name>
    <name type="common">Eelgrass</name>
    <dbReference type="NCBI Taxonomy" id="29655"/>
    <lineage>
        <taxon>Eukaryota</taxon>
        <taxon>Viridiplantae</taxon>
        <taxon>Streptophyta</taxon>
        <taxon>Embryophyta</taxon>
        <taxon>Tracheophyta</taxon>
        <taxon>Spermatophyta</taxon>
        <taxon>Magnoliopsida</taxon>
        <taxon>Liliopsida</taxon>
        <taxon>Zosteraceae</taxon>
        <taxon>Zostera</taxon>
    </lineage>
</organism>